<evidence type="ECO:0000256" key="3">
    <source>
        <dbReference type="RuleBase" id="RU363015"/>
    </source>
</evidence>
<dbReference type="Gene3D" id="3.40.50.450">
    <property type="match status" value="1"/>
</dbReference>
<dbReference type="InterPro" id="IPR005269">
    <property type="entry name" value="LOG"/>
</dbReference>
<dbReference type="SUPFAM" id="SSF102405">
    <property type="entry name" value="MCP/YpsA-like"/>
    <property type="match status" value="1"/>
</dbReference>
<dbReference type="NCBIfam" id="TIGR00730">
    <property type="entry name" value="Rossman fold protein, TIGR00730 family"/>
    <property type="match status" value="1"/>
</dbReference>
<organism evidence="4 5">
    <name type="scientific">Entomomonas asaccharolytica</name>
    <dbReference type="NCBI Taxonomy" id="2785331"/>
    <lineage>
        <taxon>Bacteria</taxon>
        <taxon>Pseudomonadati</taxon>
        <taxon>Pseudomonadota</taxon>
        <taxon>Gammaproteobacteria</taxon>
        <taxon>Pseudomonadales</taxon>
        <taxon>Pseudomonadaceae</taxon>
        <taxon>Entomomonas</taxon>
    </lineage>
</organism>
<dbReference type="Pfam" id="PF03641">
    <property type="entry name" value="Lysine_decarbox"/>
    <property type="match status" value="1"/>
</dbReference>
<dbReference type="InterPro" id="IPR031100">
    <property type="entry name" value="LOG_fam"/>
</dbReference>
<dbReference type="GO" id="GO:0008714">
    <property type="term" value="F:AMP nucleosidase activity"/>
    <property type="evidence" value="ECO:0007669"/>
    <property type="project" value="UniProtKB-EC"/>
</dbReference>
<evidence type="ECO:0000313" key="4">
    <source>
        <dbReference type="EMBL" id="QQP84710.1"/>
    </source>
</evidence>
<dbReference type="PANTHER" id="PTHR31223">
    <property type="entry name" value="LOG FAMILY PROTEIN YJL055W"/>
    <property type="match status" value="1"/>
</dbReference>
<dbReference type="KEGG" id="eaz:JHT90_09855"/>
<dbReference type="EMBL" id="CP067393">
    <property type="protein sequence ID" value="QQP84710.1"/>
    <property type="molecule type" value="Genomic_DNA"/>
</dbReference>
<name>A0A974RW12_9GAMM</name>
<keyword evidence="3" id="KW-0378">Hydrolase</keyword>
<evidence type="ECO:0000313" key="5">
    <source>
        <dbReference type="Proteomes" id="UP000595278"/>
    </source>
</evidence>
<dbReference type="Proteomes" id="UP000595278">
    <property type="component" value="Chromosome"/>
</dbReference>
<comment type="similarity">
    <text evidence="2 3">Belongs to the LOG family.</text>
</comment>
<reference evidence="4 5" key="1">
    <citation type="submission" date="2021-01" db="EMBL/GenBank/DDBJ databases">
        <title>Entomomonas sp. F2A isolated from a house cricket (Acheta domesticus).</title>
        <authorList>
            <person name="Spergser J."/>
            <person name="Busse H.-J."/>
        </authorList>
    </citation>
    <scope>NUCLEOTIDE SEQUENCE [LARGE SCALE GENOMIC DNA]</scope>
    <source>
        <strain evidence="4 5">F2A</strain>
    </source>
</reference>
<gene>
    <name evidence="4" type="ORF">JHT90_09855</name>
</gene>
<dbReference type="GO" id="GO:0005829">
    <property type="term" value="C:cytosol"/>
    <property type="evidence" value="ECO:0007669"/>
    <property type="project" value="TreeGrafter"/>
</dbReference>
<sequence>MQRICVFCGSNTGNNPIYIEQAKQLGTTLANHNITLIYGGTTIGLMGAIADAALAAGGKVIGIIPQRLADKPNMAHAKLTDIYIVESMHQRKAKMAELADGFIALPGGLGTFEELFEMLTWSQLDFHKKPCAVLNINGFYDKLTEFLDSVIAAQFMKPEHRQLLISESNPEQLLEKMQNYQAPTVSKWFNPPI</sequence>
<dbReference type="AlphaFoldDB" id="A0A974RW12"/>
<dbReference type="GO" id="GO:0009691">
    <property type="term" value="P:cytokinin biosynthetic process"/>
    <property type="evidence" value="ECO:0007669"/>
    <property type="project" value="UniProtKB-UniRule"/>
</dbReference>
<accession>A0A974RW12</accession>
<dbReference type="FunFam" id="3.40.50.450:FF:000012">
    <property type="entry name" value="LOG family protein YvdD"/>
    <property type="match status" value="1"/>
</dbReference>
<dbReference type="PANTHER" id="PTHR31223:SF70">
    <property type="entry name" value="LOG FAMILY PROTEIN YJL055W"/>
    <property type="match status" value="1"/>
</dbReference>
<comment type="catalytic activity">
    <reaction evidence="1">
        <text>AMP + H2O = D-ribose 5-phosphate + adenine</text>
        <dbReference type="Rhea" id="RHEA:20129"/>
        <dbReference type="ChEBI" id="CHEBI:15377"/>
        <dbReference type="ChEBI" id="CHEBI:16708"/>
        <dbReference type="ChEBI" id="CHEBI:78346"/>
        <dbReference type="ChEBI" id="CHEBI:456215"/>
        <dbReference type="EC" id="3.2.2.4"/>
    </reaction>
</comment>
<dbReference type="EC" id="3.2.2.n1" evidence="3"/>
<evidence type="ECO:0000256" key="2">
    <source>
        <dbReference type="ARBA" id="ARBA00006763"/>
    </source>
</evidence>
<protein>
    <recommendedName>
        <fullName evidence="3">Cytokinin riboside 5'-monophosphate phosphoribohydrolase</fullName>
        <ecNumber evidence="3">3.2.2.n1</ecNumber>
    </recommendedName>
</protein>
<keyword evidence="3" id="KW-0203">Cytokinin biosynthesis</keyword>
<keyword evidence="5" id="KW-1185">Reference proteome</keyword>
<evidence type="ECO:0000256" key="1">
    <source>
        <dbReference type="ARBA" id="ARBA00000274"/>
    </source>
</evidence>
<dbReference type="RefSeq" id="WP_201090607.1">
    <property type="nucleotide sequence ID" value="NZ_CP067393.1"/>
</dbReference>
<proteinExistence type="inferred from homology"/>